<dbReference type="Pfam" id="PF25508">
    <property type="entry name" value="TRPM2"/>
    <property type="match status" value="1"/>
</dbReference>
<dbReference type="PANTHER" id="PTHR13800">
    <property type="entry name" value="TRANSIENT RECEPTOR POTENTIAL CATION CHANNEL, SUBFAMILY M, MEMBER 6"/>
    <property type="match status" value="1"/>
</dbReference>
<organism evidence="6">
    <name type="scientific">Hyalella azteca</name>
    <name type="common">Amphipod</name>
    <dbReference type="NCBI Taxonomy" id="294128"/>
    <lineage>
        <taxon>Eukaryota</taxon>
        <taxon>Metazoa</taxon>
        <taxon>Ecdysozoa</taxon>
        <taxon>Arthropoda</taxon>
        <taxon>Crustacea</taxon>
        <taxon>Multicrustacea</taxon>
        <taxon>Malacostraca</taxon>
        <taxon>Eumalacostraca</taxon>
        <taxon>Peracarida</taxon>
        <taxon>Amphipoda</taxon>
        <taxon>Senticaudata</taxon>
        <taxon>Talitrida</taxon>
        <taxon>Talitroidea</taxon>
        <taxon>Hyalellidae</taxon>
        <taxon>Hyalella</taxon>
    </lineage>
</organism>
<gene>
    <name evidence="6" type="ORF">HAZT_HAZT006813</name>
</gene>
<feature type="non-terminal residue" evidence="6">
    <location>
        <position position="147"/>
    </location>
</feature>
<reference evidence="6" key="2">
    <citation type="journal article" date="2018" name="Environ. Sci. Technol.">
        <title>The Toxicogenome of Hyalella azteca: A Model for Sediment Ecotoxicology and Evolutionary Toxicology.</title>
        <authorList>
            <person name="Poynton H.C."/>
            <person name="Hasenbein S."/>
            <person name="Benoit J.B."/>
            <person name="Sepulveda M.S."/>
            <person name="Poelchau M.F."/>
            <person name="Hughes D.S.T."/>
            <person name="Murali S.C."/>
            <person name="Chen S."/>
            <person name="Glastad K.M."/>
            <person name="Goodisman M.A.D."/>
            <person name="Werren J.H."/>
            <person name="Vineis J.H."/>
            <person name="Bowen J.L."/>
            <person name="Friedrich M."/>
            <person name="Jones J."/>
            <person name="Robertson H.M."/>
            <person name="Feyereisen R."/>
            <person name="Mechler-Hickson A."/>
            <person name="Mathers N."/>
            <person name="Lee C.E."/>
            <person name="Colbourne J.K."/>
            <person name="Biales A."/>
            <person name="Johnston J.S."/>
            <person name="Wellborn G.A."/>
            <person name="Rosendale A.J."/>
            <person name="Cridge A.G."/>
            <person name="Munoz-Torres M.C."/>
            <person name="Bain P.A."/>
            <person name="Manny A.R."/>
            <person name="Major K.M."/>
            <person name="Lambert F.N."/>
            <person name="Vulpe C.D."/>
            <person name="Tuck P."/>
            <person name="Blalock B.J."/>
            <person name="Lin Y.Y."/>
            <person name="Smith M.E."/>
            <person name="Ochoa-Acuna H."/>
            <person name="Chen M.M."/>
            <person name="Childers C.P."/>
            <person name="Qu J."/>
            <person name="Dugan S."/>
            <person name="Lee S.L."/>
            <person name="Chao H."/>
            <person name="Dinh H."/>
            <person name="Han Y."/>
            <person name="Doddapaneni H."/>
            <person name="Worley K.C."/>
            <person name="Muzny D.M."/>
            <person name="Gibbs R.A."/>
            <person name="Richards S."/>
        </authorList>
    </citation>
    <scope>NUCLEOTIDE SEQUENCE</scope>
    <source>
        <strain evidence="6">HAZT.00-mixed</strain>
        <tissue evidence="6">Whole organism</tissue>
    </source>
</reference>
<dbReference type="Proteomes" id="UP000711488">
    <property type="component" value="Unassembled WGS sequence"/>
</dbReference>
<dbReference type="PANTHER" id="PTHR13800:SF1">
    <property type="entry name" value="TRANSIENT RECEPTOR POTENTIAL CATION CHANNEL TRPM"/>
    <property type="match status" value="1"/>
</dbReference>
<dbReference type="EMBL" id="JQDR03011821">
    <property type="protein sequence ID" value="KAA0192160.1"/>
    <property type="molecule type" value="Genomic_DNA"/>
</dbReference>
<feature type="domain" description="TRPM-like" evidence="5">
    <location>
        <begin position="28"/>
        <end position="75"/>
    </location>
</feature>
<dbReference type="GO" id="GO:0005886">
    <property type="term" value="C:plasma membrane"/>
    <property type="evidence" value="ECO:0007669"/>
    <property type="project" value="TreeGrafter"/>
</dbReference>
<accession>A0A6A0GYR1</accession>
<dbReference type="GO" id="GO:0030001">
    <property type="term" value="P:metal ion transport"/>
    <property type="evidence" value="ECO:0007669"/>
    <property type="project" value="TreeGrafter"/>
</dbReference>
<evidence type="ECO:0000256" key="1">
    <source>
        <dbReference type="ARBA" id="ARBA00004141"/>
    </source>
</evidence>
<dbReference type="InterPro" id="IPR057366">
    <property type="entry name" value="TRPM-like"/>
</dbReference>
<comment type="subcellular location">
    <subcellularLocation>
        <location evidence="1">Membrane</location>
        <topology evidence="1">Multi-pass membrane protein</topology>
    </subcellularLocation>
</comment>
<proteinExistence type="predicted"/>
<comment type="caution">
    <text evidence="6">The sequence shown here is derived from an EMBL/GenBank/DDBJ whole genome shotgun (WGS) entry which is preliminary data.</text>
</comment>
<evidence type="ECO:0000256" key="4">
    <source>
        <dbReference type="ARBA" id="ARBA00023136"/>
    </source>
</evidence>
<dbReference type="InterPro" id="IPR050927">
    <property type="entry name" value="TRPM"/>
</dbReference>
<reference evidence="6" key="1">
    <citation type="submission" date="2014-08" db="EMBL/GenBank/DDBJ databases">
        <authorList>
            <person name="Murali S."/>
            <person name="Richards S."/>
            <person name="Bandaranaike D."/>
            <person name="Bellair M."/>
            <person name="Blankenburg K."/>
            <person name="Chao H."/>
            <person name="Dinh H."/>
            <person name="Doddapaneni H."/>
            <person name="Dugan-Rocha S."/>
            <person name="Elkadiri S."/>
            <person name="Gnanaolivu R."/>
            <person name="Hughes D."/>
            <person name="Lee S."/>
            <person name="Li M."/>
            <person name="Ming W."/>
            <person name="Munidasa M."/>
            <person name="Muniz J."/>
            <person name="Nguyen L."/>
            <person name="Osuji N."/>
            <person name="Pu L.-L."/>
            <person name="Puazo M."/>
            <person name="Skinner E."/>
            <person name="Qu C."/>
            <person name="Quiroz J."/>
            <person name="Raj R."/>
            <person name="Weissenberger G."/>
            <person name="Xin Y."/>
            <person name="Zou X."/>
            <person name="Han Y."/>
            <person name="Worley K."/>
            <person name="Muzny D."/>
            <person name="Gibbs R."/>
        </authorList>
    </citation>
    <scope>NUCLEOTIDE SEQUENCE</scope>
    <source>
        <strain evidence="6">HAZT.00-mixed</strain>
        <tissue evidence="6">Whole organism</tissue>
    </source>
</reference>
<evidence type="ECO:0000256" key="3">
    <source>
        <dbReference type="ARBA" id="ARBA00022989"/>
    </source>
</evidence>
<dbReference type="AlphaFoldDB" id="A0A6A0GYR1"/>
<dbReference type="GO" id="GO:0005261">
    <property type="term" value="F:monoatomic cation channel activity"/>
    <property type="evidence" value="ECO:0007669"/>
    <property type="project" value="TreeGrafter"/>
</dbReference>
<reference evidence="6" key="3">
    <citation type="submission" date="2019-06" db="EMBL/GenBank/DDBJ databases">
        <authorList>
            <person name="Poynton C."/>
            <person name="Hasenbein S."/>
            <person name="Benoit J.B."/>
            <person name="Sepulveda M.S."/>
            <person name="Poelchau M.F."/>
            <person name="Murali S.C."/>
            <person name="Chen S."/>
            <person name="Glastad K.M."/>
            <person name="Werren J.H."/>
            <person name="Vineis J.H."/>
            <person name="Bowen J.L."/>
            <person name="Friedrich M."/>
            <person name="Jones J."/>
            <person name="Robertson H.M."/>
            <person name="Feyereisen R."/>
            <person name="Mechler-Hickson A."/>
            <person name="Mathers N."/>
            <person name="Lee C.E."/>
            <person name="Colbourne J.K."/>
            <person name="Biales A."/>
            <person name="Johnston J.S."/>
            <person name="Wellborn G.A."/>
            <person name="Rosendale A.J."/>
            <person name="Cridge A.G."/>
            <person name="Munoz-Torres M.C."/>
            <person name="Bain P.A."/>
            <person name="Manny A.R."/>
            <person name="Major K.M."/>
            <person name="Lambert F.N."/>
            <person name="Vulpe C.D."/>
            <person name="Tuck P."/>
            <person name="Blalock B.J."/>
            <person name="Lin Y.-Y."/>
            <person name="Smith M.E."/>
            <person name="Ochoa-Acuna H."/>
            <person name="Chen M.-J.M."/>
            <person name="Childers C.P."/>
            <person name="Qu J."/>
            <person name="Dugan S."/>
            <person name="Lee S.L."/>
            <person name="Chao H."/>
            <person name="Dinh H."/>
            <person name="Han Y."/>
            <person name="Doddapaneni H."/>
            <person name="Worley K.C."/>
            <person name="Muzny D.M."/>
            <person name="Gibbs R.A."/>
            <person name="Richards S."/>
        </authorList>
    </citation>
    <scope>NUCLEOTIDE SEQUENCE</scope>
    <source>
        <strain evidence="6">HAZT.00-mixed</strain>
        <tissue evidence="6">Whole organism</tissue>
    </source>
</reference>
<evidence type="ECO:0000256" key="2">
    <source>
        <dbReference type="ARBA" id="ARBA00022692"/>
    </source>
</evidence>
<keyword evidence="3" id="KW-1133">Transmembrane helix</keyword>
<keyword evidence="2" id="KW-0812">Transmembrane</keyword>
<evidence type="ECO:0000259" key="5">
    <source>
        <dbReference type="Pfam" id="PF25508"/>
    </source>
</evidence>
<evidence type="ECO:0000313" key="6">
    <source>
        <dbReference type="EMBL" id="KAA0192160.1"/>
    </source>
</evidence>
<sequence>MLQQYNYSRIQQYNYSRIQQYNYSRIFTAVELLTYCYQQDDSRAHELLTYELRNWSKQTCLSLAAAVNHRSFIAQPCCQILLADLWLGGLRTRKNTNIKPCCQILLADLWLGGLRTRKNTNIKPCCQILLADLWLGGLRTRKNTNIK</sequence>
<protein>
    <recommendedName>
        <fullName evidence="5">TRPM-like domain-containing protein</fullName>
    </recommendedName>
</protein>
<keyword evidence="4" id="KW-0472">Membrane</keyword>
<name>A0A6A0GYR1_HYAAZ</name>